<protein>
    <submittedName>
        <fullName evidence="2">Endoplasmic reticulum membrane-associated RNA degradation protein</fullName>
    </submittedName>
</protein>
<dbReference type="PANTHER" id="PTHR31701">
    <property type="entry name" value="ENDOPLASMIC RETICULUM MEMBRANE-ASSOCIATED RNA DEGRADATION PROTEIN"/>
    <property type="match status" value="1"/>
</dbReference>
<reference evidence="2" key="1">
    <citation type="submission" date="2021-05" db="EMBL/GenBank/DDBJ databases">
        <authorList>
            <person name="Alioto T."/>
            <person name="Alioto T."/>
            <person name="Gomez Garrido J."/>
        </authorList>
    </citation>
    <scope>NUCLEOTIDE SEQUENCE</scope>
</reference>
<organism evidence="2">
    <name type="scientific">Culex pipiens</name>
    <name type="common">House mosquito</name>
    <dbReference type="NCBI Taxonomy" id="7175"/>
    <lineage>
        <taxon>Eukaryota</taxon>
        <taxon>Metazoa</taxon>
        <taxon>Ecdysozoa</taxon>
        <taxon>Arthropoda</taxon>
        <taxon>Hexapoda</taxon>
        <taxon>Insecta</taxon>
        <taxon>Pterygota</taxon>
        <taxon>Neoptera</taxon>
        <taxon>Endopterygota</taxon>
        <taxon>Diptera</taxon>
        <taxon>Nematocera</taxon>
        <taxon>Culicoidea</taxon>
        <taxon>Culicidae</taxon>
        <taxon>Culicinae</taxon>
        <taxon>Culicini</taxon>
        <taxon>Culex</taxon>
        <taxon>Culex</taxon>
    </lineage>
</organism>
<evidence type="ECO:0000259" key="1">
    <source>
        <dbReference type="Pfam" id="PF13910"/>
    </source>
</evidence>
<evidence type="ECO:0000313" key="2">
    <source>
        <dbReference type="EMBL" id="CAG6474204.1"/>
    </source>
</evidence>
<accession>A0A8D8BDT7</accession>
<name>A0A8D8BDT7_CULPI</name>
<dbReference type="InterPro" id="IPR039635">
    <property type="entry name" value="ERMARD"/>
</dbReference>
<dbReference type="Pfam" id="PF13910">
    <property type="entry name" value="DUF4209"/>
    <property type="match status" value="1"/>
</dbReference>
<feature type="domain" description="DUF4209" evidence="1">
    <location>
        <begin position="114"/>
        <end position="196"/>
    </location>
</feature>
<proteinExistence type="predicted"/>
<dbReference type="AlphaFoldDB" id="A0A8D8BDT7"/>
<dbReference type="PANTHER" id="PTHR31701:SF2">
    <property type="entry name" value="ENDOPLASMIC RETICULUM MEMBRANE-ASSOCIATED RNA DEGRADATION PROTEIN"/>
    <property type="match status" value="1"/>
</dbReference>
<sequence length="569" mass="65892">MFSTFLSNEIRFMLVIEQDSSETNTPNFRTESGSIDWDKVRQFFEPDIVSHNEPLSHQYCTALTPKFHQFLKSFSTITPPNHLQWTNRLDLLNNVLSQRSCTLTNLLVLTSIVEYSLGNLFLTQTGGITPPHLLRDLLMADTLTNLLGETTIFLLRVLLGSPNGINLRNLVWHGFPSEGDVSWLYRNFLVDMLNSIGGKLEELEFVVEFRSCLQDSKLLVGKMNLPLFDVSLLEDVVTSSSEIQRAGWLRSIALYKEEQFYCCVCMVLPQLEMFLRILYGGLYGRDFRAKIDQYYIIMDTIFEEFEAVTEARNRMHDYFRIDLLEAMYDLLSAIRGPRLRDKLSHGELQSTDIDEQVANGVLLLSYVIITNDSRFEYKSCFHHNAVLQQSIRECELEFDKCNDQAHDGKLVENVPFLPQADSNDRIPIFYRPAKEEEAIGYLQRITCKLQLSISNLNESLTLRLGALSNRELRSRARKSLETMLQMFPAIQQGLRHVLALVRWTFHCLMHADELRDADKLVKFLKFILKYVENAANNLNIKSNAWQPLYETTRRELYDKTRQNLTLLLC</sequence>
<dbReference type="InterPro" id="IPR025209">
    <property type="entry name" value="DUF4209"/>
</dbReference>
<dbReference type="EMBL" id="HBUE01074268">
    <property type="protein sequence ID" value="CAG6474204.1"/>
    <property type="molecule type" value="Transcribed_RNA"/>
</dbReference>